<organism evidence="2 3">
    <name type="scientific">Neoroseomonas soli</name>
    <dbReference type="NCBI Taxonomy" id="1081025"/>
    <lineage>
        <taxon>Bacteria</taxon>
        <taxon>Pseudomonadati</taxon>
        <taxon>Pseudomonadota</taxon>
        <taxon>Alphaproteobacteria</taxon>
        <taxon>Acetobacterales</taxon>
        <taxon>Acetobacteraceae</taxon>
        <taxon>Neoroseomonas</taxon>
    </lineage>
</organism>
<dbReference type="CDD" id="cd08369">
    <property type="entry name" value="FMT_core"/>
    <property type="match status" value="1"/>
</dbReference>
<accession>A0A9X9X4N9</accession>
<proteinExistence type="predicted"/>
<evidence type="ECO:0000313" key="3">
    <source>
        <dbReference type="Proteomes" id="UP001138751"/>
    </source>
</evidence>
<dbReference type="InterPro" id="IPR036477">
    <property type="entry name" value="Formyl_transf_N_sf"/>
</dbReference>
<evidence type="ECO:0000259" key="1">
    <source>
        <dbReference type="Pfam" id="PF00551"/>
    </source>
</evidence>
<dbReference type="Proteomes" id="UP001138751">
    <property type="component" value="Unassembled WGS sequence"/>
</dbReference>
<dbReference type="SUPFAM" id="SSF53328">
    <property type="entry name" value="Formyltransferase"/>
    <property type="match status" value="1"/>
</dbReference>
<dbReference type="RefSeq" id="WP_211864784.1">
    <property type="nucleotide sequence ID" value="NZ_JAAEDM010000145.1"/>
</dbReference>
<gene>
    <name evidence="2" type="ORF">GXW76_24570</name>
</gene>
<dbReference type="EMBL" id="JAAEDM010000145">
    <property type="protein sequence ID" value="MBR0674368.1"/>
    <property type="molecule type" value="Genomic_DNA"/>
</dbReference>
<protein>
    <submittedName>
        <fullName evidence="2">Formyl transferase</fullName>
    </submittedName>
</protein>
<reference evidence="2" key="2">
    <citation type="journal article" date="2021" name="Syst. Appl. Microbiol.">
        <title>Roseomonas hellenica sp. nov., isolated from roots of wild-growing Alkanna tinctoria.</title>
        <authorList>
            <person name="Rat A."/>
            <person name="Naranjo H.D."/>
            <person name="Lebbe L."/>
            <person name="Cnockaert M."/>
            <person name="Krigas N."/>
            <person name="Grigoriadou K."/>
            <person name="Maloupa E."/>
            <person name="Willems A."/>
        </authorList>
    </citation>
    <scope>NUCLEOTIDE SEQUENCE</scope>
    <source>
        <strain evidence="2">LMG 31231</strain>
    </source>
</reference>
<evidence type="ECO:0000313" key="2">
    <source>
        <dbReference type="EMBL" id="MBR0674368.1"/>
    </source>
</evidence>
<keyword evidence="2" id="KW-0808">Transferase</keyword>
<dbReference type="PANTHER" id="PTHR11138:SF5">
    <property type="entry name" value="METHIONYL-TRNA FORMYLTRANSFERASE, MITOCHONDRIAL"/>
    <property type="match status" value="1"/>
</dbReference>
<dbReference type="Gene3D" id="3.40.50.12230">
    <property type="match status" value="1"/>
</dbReference>
<dbReference type="GO" id="GO:0005829">
    <property type="term" value="C:cytosol"/>
    <property type="evidence" value="ECO:0007669"/>
    <property type="project" value="TreeGrafter"/>
</dbReference>
<dbReference type="InterPro" id="IPR002376">
    <property type="entry name" value="Formyl_transf_N"/>
</dbReference>
<comment type="caution">
    <text evidence="2">The sequence shown here is derived from an EMBL/GenBank/DDBJ whole genome shotgun (WGS) entry which is preliminary data.</text>
</comment>
<sequence length="265" mass="28154">MTLRIALLTLESTASAEAAARVLRETTQDVVFLGVSDPFRGGTARTRELFARCGPRILPWLFVEFAAPRLLRARGTGPLAAAAAARGLRATVVPDINEGHVHLALEASRPDLIVTCHFDQILSPATIALATRGGVNLHPSLLPLHRGPMPCFWAAADGNGEFGVTVHRLVPRIDAGAILAQRAVTPPPHATVSATARALHMAGAEMLLRVIEDIAAERERGREAPTMPYRSFPDRAALATAARNGVRLTGFGDLRAARRLGGVAA</sequence>
<reference evidence="2" key="1">
    <citation type="submission" date="2020-01" db="EMBL/GenBank/DDBJ databases">
        <authorList>
            <person name="Rat A."/>
        </authorList>
    </citation>
    <scope>NUCLEOTIDE SEQUENCE</scope>
    <source>
        <strain evidence="2">LMG 31231</strain>
    </source>
</reference>
<keyword evidence="3" id="KW-1185">Reference proteome</keyword>
<dbReference type="GO" id="GO:0004479">
    <property type="term" value="F:methionyl-tRNA formyltransferase activity"/>
    <property type="evidence" value="ECO:0007669"/>
    <property type="project" value="TreeGrafter"/>
</dbReference>
<dbReference type="PANTHER" id="PTHR11138">
    <property type="entry name" value="METHIONYL-TRNA FORMYLTRANSFERASE"/>
    <property type="match status" value="1"/>
</dbReference>
<name>A0A9X9X4N9_9PROT</name>
<dbReference type="AlphaFoldDB" id="A0A9X9X4N9"/>
<dbReference type="Pfam" id="PF00551">
    <property type="entry name" value="Formyl_trans_N"/>
    <property type="match status" value="1"/>
</dbReference>
<feature type="domain" description="Formyl transferase N-terminal" evidence="1">
    <location>
        <begin position="102"/>
        <end position="211"/>
    </location>
</feature>